<dbReference type="Proteomes" id="UP000000305">
    <property type="component" value="Unassembled WGS sequence"/>
</dbReference>
<sequence>MTKDFTVYSSLPWFDNTFYTFFPFILQWQFPSSHVLTAHISRWINFVPMANDASRKFPTSWKLINYFFGGQLP</sequence>
<dbReference type="KEGG" id="dpx:DAPPUDRAFT_306311"/>
<keyword evidence="2" id="KW-1185">Reference proteome</keyword>
<organism evidence="1 2">
    <name type="scientific">Daphnia pulex</name>
    <name type="common">Water flea</name>
    <dbReference type="NCBI Taxonomy" id="6669"/>
    <lineage>
        <taxon>Eukaryota</taxon>
        <taxon>Metazoa</taxon>
        <taxon>Ecdysozoa</taxon>
        <taxon>Arthropoda</taxon>
        <taxon>Crustacea</taxon>
        <taxon>Branchiopoda</taxon>
        <taxon>Diplostraca</taxon>
        <taxon>Cladocera</taxon>
        <taxon>Anomopoda</taxon>
        <taxon>Daphniidae</taxon>
        <taxon>Daphnia</taxon>
    </lineage>
</organism>
<dbReference type="HOGENOM" id="CLU_2707319_0_0_1"/>
<dbReference type="InParanoid" id="E9GWR2"/>
<evidence type="ECO:0000313" key="1">
    <source>
        <dbReference type="EMBL" id="EFX75944.1"/>
    </source>
</evidence>
<dbReference type="AlphaFoldDB" id="E9GWR2"/>
<proteinExistence type="predicted"/>
<dbReference type="OrthoDB" id="10260712at2759"/>
<protein>
    <submittedName>
        <fullName evidence="1">Uncharacterized protein</fullName>
    </submittedName>
</protein>
<accession>E9GWR2</accession>
<gene>
    <name evidence="1" type="ORF">DAPPUDRAFT_306311</name>
</gene>
<evidence type="ECO:0000313" key="2">
    <source>
        <dbReference type="Proteomes" id="UP000000305"/>
    </source>
</evidence>
<name>E9GWR2_DAPPU</name>
<reference evidence="1 2" key="1">
    <citation type="journal article" date="2011" name="Science">
        <title>The ecoresponsive genome of Daphnia pulex.</title>
        <authorList>
            <person name="Colbourne J.K."/>
            <person name="Pfrender M.E."/>
            <person name="Gilbert D."/>
            <person name="Thomas W.K."/>
            <person name="Tucker A."/>
            <person name="Oakley T.H."/>
            <person name="Tokishita S."/>
            <person name="Aerts A."/>
            <person name="Arnold G.J."/>
            <person name="Basu M.K."/>
            <person name="Bauer D.J."/>
            <person name="Caceres C.E."/>
            <person name="Carmel L."/>
            <person name="Casola C."/>
            <person name="Choi J.H."/>
            <person name="Detter J.C."/>
            <person name="Dong Q."/>
            <person name="Dusheyko S."/>
            <person name="Eads B.D."/>
            <person name="Frohlich T."/>
            <person name="Geiler-Samerotte K.A."/>
            <person name="Gerlach D."/>
            <person name="Hatcher P."/>
            <person name="Jogdeo S."/>
            <person name="Krijgsveld J."/>
            <person name="Kriventseva E.V."/>
            <person name="Kultz D."/>
            <person name="Laforsch C."/>
            <person name="Lindquist E."/>
            <person name="Lopez J."/>
            <person name="Manak J.R."/>
            <person name="Muller J."/>
            <person name="Pangilinan J."/>
            <person name="Patwardhan R.P."/>
            <person name="Pitluck S."/>
            <person name="Pritham E.J."/>
            <person name="Rechtsteiner A."/>
            <person name="Rho M."/>
            <person name="Rogozin I.B."/>
            <person name="Sakarya O."/>
            <person name="Salamov A."/>
            <person name="Schaack S."/>
            <person name="Shapiro H."/>
            <person name="Shiga Y."/>
            <person name="Skalitzky C."/>
            <person name="Smith Z."/>
            <person name="Souvorov A."/>
            <person name="Sung W."/>
            <person name="Tang Z."/>
            <person name="Tsuchiya D."/>
            <person name="Tu H."/>
            <person name="Vos H."/>
            <person name="Wang M."/>
            <person name="Wolf Y.I."/>
            <person name="Yamagata H."/>
            <person name="Yamada T."/>
            <person name="Ye Y."/>
            <person name="Shaw J.R."/>
            <person name="Andrews J."/>
            <person name="Crease T.J."/>
            <person name="Tang H."/>
            <person name="Lucas S.M."/>
            <person name="Robertson H.M."/>
            <person name="Bork P."/>
            <person name="Koonin E.V."/>
            <person name="Zdobnov E.M."/>
            <person name="Grigoriev I.V."/>
            <person name="Lynch M."/>
            <person name="Boore J.L."/>
        </authorList>
    </citation>
    <scope>NUCLEOTIDE SEQUENCE [LARGE SCALE GENOMIC DNA]</scope>
</reference>
<dbReference type="EMBL" id="GL732571">
    <property type="protein sequence ID" value="EFX75944.1"/>
    <property type="molecule type" value="Genomic_DNA"/>
</dbReference>